<evidence type="ECO:0000256" key="2">
    <source>
        <dbReference type="ARBA" id="ARBA00022801"/>
    </source>
</evidence>
<dbReference type="Proteomes" id="UP000799444">
    <property type="component" value="Unassembled WGS sequence"/>
</dbReference>
<dbReference type="Gene3D" id="3.40.50.1820">
    <property type="entry name" value="alpha/beta hydrolase"/>
    <property type="match status" value="2"/>
</dbReference>
<feature type="domain" description="Carboxylesterase type B" evidence="4">
    <location>
        <begin position="352"/>
        <end position="463"/>
    </location>
</feature>
<evidence type="ECO:0000256" key="1">
    <source>
        <dbReference type="ARBA" id="ARBA00005964"/>
    </source>
</evidence>
<dbReference type="GO" id="GO:0052689">
    <property type="term" value="F:carboxylic ester hydrolase activity"/>
    <property type="evidence" value="ECO:0007669"/>
    <property type="project" value="TreeGrafter"/>
</dbReference>
<name>A0A9P4V1E1_9PLEO</name>
<gene>
    <name evidence="5" type="ORF">EJ04DRAFT_598306</name>
</gene>
<proteinExistence type="inferred from homology"/>
<dbReference type="PROSITE" id="PS00941">
    <property type="entry name" value="CARBOXYLESTERASE_B_2"/>
    <property type="match status" value="1"/>
</dbReference>
<protein>
    <recommendedName>
        <fullName evidence="3">Carboxylic ester hydrolase</fullName>
        <ecNumber evidence="3">3.1.1.-</ecNumber>
    </recommendedName>
</protein>
<dbReference type="InterPro" id="IPR002018">
    <property type="entry name" value="CarbesteraseB"/>
</dbReference>
<organism evidence="5 6">
    <name type="scientific">Polyplosphaeria fusca</name>
    <dbReference type="NCBI Taxonomy" id="682080"/>
    <lineage>
        <taxon>Eukaryota</taxon>
        <taxon>Fungi</taxon>
        <taxon>Dikarya</taxon>
        <taxon>Ascomycota</taxon>
        <taxon>Pezizomycotina</taxon>
        <taxon>Dothideomycetes</taxon>
        <taxon>Pleosporomycetidae</taxon>
        <taxon>Pleosporales</taxon>
        <taxon>Tetraplosphaeriaceae</taxon>
        <taxon>Polyplosphaeria</taxon>
    </lineage>
</organism>
<comment type="caution">
    <text evidence="5">The sequence shown here is derived from an EMBL/GenBank/DDBJ whole genome shotgun (WGS) entry which is preliminary data.</text>
</comment>
<evidence type="ECO:0000313" key="6">
    <source>
        <dbReference type="Proteomes" id="UP000799444"/>
    </source>
</evidence>
<reference evidence="5" key="1">
    <citation type="journal article" date="2020" name="Stud. Mycol.">
        <title>101 Dothideomycetes genomes: a test case for predicting lifestyles and emergence of pathogens.</title>
        <authorList>
            <person name="Haridas S."/>
            <person name="Albert R."/>
            <person name="Binder M."/>
            <person name="Bloem J."/>
            <person name="Labutti K."/>
            <person name="Salamov A."/>
            <person name="Andreopoulos B."/>
            <person name="Baker S."/>
            <person name="Barry K."/>
            <person name="Bills G."/>
            <person name="Bluhm B."/>
            <person name="Cannon C."/>
            <person name="Castanera R."/>
            <person name="Culley D."/>
            <person name="Daum C."/>
            <person name="Ezra D."/>
            <person name="Gonzalez J."/>
            <person name="Henrissat B."/>
            <person name="Kuo A."/>
            <person name="Liang C."/>
            <person name="Lipzen A."/>
            <person name="Lutzoni F."/>
            <person name="Magnuson J."/>
            <person name="Mondo S."/>
            <person name="Nolan M."/>
            <person name="Ohm R."/>
            <person name="Pangilinan J."/>
            <person name="Park H.-J."/>
            <person name="Ramirez L."/>
            <person name="Alfaro M."/>
            <person name="Sun H."/>
            <person name="Tritt A."/>
            <person name="Yoshinaga Y."/>
            <person name="Zwiers L.-H."/>
            <person name="Turgeon B."/>
            <person name="Goodwin S."/>
            <person name="Spatafora J."/>
            <person name="Crous P."/>
            <person name="Grigoriev I."/>
        </authorList>
    </citation>
    <scope>NUCLEOTIDE SEQUENCE</scope>
    <source>
        <strain evidence="5">CBS 125425</strain>
    </source>
</reference>
<dbReference type="PANTHER" id="PTHR43918">
    <property type="entry name" value="ACETYLCHOLINESTERASE"/>
    <property type="match status" value="1"/>
</dbReference>
<dbReference type="OrthoDB" id="408631at2759"/>
<dbReference type="AlphaFoldDB" id="A0A9P4V1E1"/>
<keyword evidence="2 3" id="KW-0378">Hydrolase</keyword>
<dbReference type="Pfam" id="PF00135">
    <property type="entry name" value="COesterase"/>
    <property type="match status" value="2"/>
</dbReference>
<feature type="domain" description="Carboxylesterase type B" evidence="4">
    <location>
        <begin position="11"/>
        <end position="343"/>
    </location>
</feature>
<dbReference type="EC" id="3.1.1.-" evidence="3"/>
<evidence type="ECO:0000256" key="3">
    <source>
        <dbReference type="RuleBase" id="RU361235"/>
    </source>
</evidence>
<evidence type="ECO:0000259" key="4">
    <source>
        <dbReference type="Pfam" id="PF00135"/>
    </source>
</evidence>
<keyword evidence="6" id="KW-1185">Reference proteome</keyword>
<sequence>MASLIQSEYLAVNTTSGTYTGFVNSSTPDVNIWLGIPFGAPPVDKLRFLAAQKAPNYGAHPATTWKPICIQNNDNTSGVFWTLVPEFQNSDPQAEDCLYVNIWAPKQPAAKKEKVPVIIWVFGGAFQEGGGHAPYQIPDKWIQRTQSHIVVTFNYRVNMFGFPAAAGALGNPGITDVRLVVEWLRDNVEGFGGDKDRMVLWGQSAGGNAVVTYSYGYPDEPIVSGLIADSGVAPSSVGVNTTSFSVMAASLGCGNLTAADELACMQKVDALAIQKFLRDHPSGVFGAAPWGGYVADNVTIFANNTVQLMKGRVAKVPIILGANKNEGAAFQSFKLNQTVPPTQESIDAVSGNFVCTVDKEANHRAAYNLTAYKYLFMGNFSNITPRYWLGAMHSSELPVVFGTHDIARGNSTELEWQTSYAMEAFWTSFAANASKAPVDHLGQVWPKYTGTESQIVVFANDTAVQLKKSSSAYGSIYAMDTCSRITV</sequence>
<dbReference type="PANTHER" id="PTHR43918:SF4">
    <property type="entry name" value="CARBOXYLIC ESTER HYDROLASE"/>
    <property type="match status" value="1"/>
</dbReference>
<dbReference type="SUPFAM" id="SSF53474">
    <property type="entry name" value="alpha/beta-Hydrolases"/>
    <property type="match status" value="1"/>
</dbReference>
<comment type="similarity">
    <text evidence="1 3">Belongs to the type-B carboxylesterase/lipase family.</text>
</comment>
<dbReference type="InterPro" id="IPR019819">
    <property type="entry name" value="Carboxylesterase_B_CS"/>
</dbReference>
<dbReference type="EMBL" id="ML996127">
    <property type="protein sequence ID" value="KAF2736257.1"/>
    <property type="molecule type" value="Genomic_DNA"/>
</dbReference>
<dbReference type="InterPro" id="IPR050654">
    <property type="entry name" value="AChE-related_enzymes"/>
</dbReference>
<accession>A0A9P4V1E1</accession>
<evidence type="ECO:0000313" key="5">
    <source>
        <dbReference type="EMBL" id="KAF2736257.1"/>
    </source>
</evidence>
<dbReference type="InterPro" id="IPR029058">
    <property type="entry name" value="AB_hydrolase_fold"/>
</dbReference>
<dbReference type="PROSITE" id="PS00122">
    <property type="entry name" value="CARBOXYLESTERASE_B_1"/>
    <property type="match status" value="1"/>
</dbReference>
<dbReference type="InterPro" id="IPR019826">
    <property type="entry name" value="Carboxylesterase_B_AS"/>
</dbReference>